<dbReference type="EMBL" id="JAUOPJ010000007">
    <property type="protein sequence ID" value="MDO6457385.1"/>
    <property type="molecule type" value="Genomic_DNA"/>
</dbReference>
<keyword evidence="1" id="KW-1133">Transmembrane helix</keyword>
<comment type="caution">
    <text evidence="2">The sequence shown here is derived from an EMBL/GenBank/DDBJ whole genome shotgun (WGS) entry which is preliminary data.</text>
</comment>
<keyword evidence="1" id="KW-0812">Transmembrane</keyword>
<feature type="transmembrane region" description="Helical" evidence="1">
    <location>
        <begin position="124"/>
        <end position="145"/>
    </location>
</feature>
<feature type="transmembrane region" description="Helical" evidence="1">
    <location>
        <begin position="21"/>
        <end position="39"/>
    </location>
</feature>
<evidence type="ECO:0000256" key="1">
    <source>
        <dbReference type="SAM" id="Phobius"/>
    </source>
</evidence>
<organism evidence="2 3">
    <name type="scientific">Celeribacter halophilus</name>
    <dbReference type="NCBI Taxonomy" id="576117"/>
    <lineage>
        <taxon>Bacteria</taxon>
        <taxon>Pseudomonadati</taxon>
        <taxon>Pseudomonadota</taxon>
        <taxon>Alphaproteobacteria</taxon>
        <taxon>Rhodobacterales</taxon>
        <taxon>Roseobacteraceae</taxon>
        <taxon>Celeribacter</taxon>
    </lineage>
</organism>
<evidence type="ECO:0000313" key="2">
    <source>
        <dbReference type="EMBL" id="MDO6457385.1"/>
    </source>
</evidence>
<keyword evidence="1" id="KW-0472">Membrane</keyword>
<dbReference type="Proteomes" id="UP001169823">
    <property type="component" value="Unassembled WGS sequence"/>
</dbReference>
<reference evidence="2" key="1">
    <citation type="submission" date="2023-07" db="EMBL/GenBank/DDBJ databases">
        <title>Genome content predicts the carbon catabolic preferences of heterotrophic bacteria.</title>
        <authorList>
            <person name="Gralka M."/>
        </authorList>
    </citation>
    <scope>NUCLEOTIDE SEQUENCE</scope>
    <source>
        <strain evidence="2">I2M02</strain>
    </source>
</reference>
<proteinExistence type="predicted"/>
<name>A0AAW7XTK7_9RHOB</name>
<protein>
    <submittedName>
        <fullName evidence="2">DUF3592 domain-containing protein</fullName>
    </submittedName>
</protein>
<sequence>MLEKPTNVSEFFNLFLKVLSYLALILGPFFFCAGAWLYYSADGLSGNAVEVEALVIAVEERRGDSGTVYRPIFEAELSNGDHVQYTGNTWVAPKPHEPGDTVSAYYDEASGIIRSRAMLEQFQFMGRIFMAIGGIIAILGVGAWVRRRFFAKKT</sequence>
<evidence type="ECO:0000313" key="3">
    <source>
        <dbReference type="Proteomes" id="UP001169823"/>
    </source>
</evidence>
<gene>
    <name evidence="2" type="ORF">Q4494_09860</name>
</gene>
<accession>A0AAW7XTK7</accession>
<dbReference type="AlphaFoldDB" id="A0AAW7XTK7"/>
<dbReference type="RefSeq" id="WP_303479706.1">
    <property type="nucleotide sequence ID" value="NZ_JAUOPJ010000007.1"/>
</dbReference>